<evidence type="ECO:0000313" key="2">
    <source>
        <dbReference type="EMBL" id="PFX20806.1"/>
    </source>
</evidence>
<dbReference type="AlphaFoldDB" id="A0A2B4RUF9"/>
<comment type="caution">
    <text evidence="2">The sequence shown here is derived from an EMBL/GenBank/DDBJ whole genome shotgun (WGS) entry which is preliminary data.</text>
</comment>
<name>A0A2B4RUF9_STYPI</name>
<evidence type="ECO:0000256" key="1">
    <source>
        <dbReference type="SAM" id="MobiDB-lite"/>
    </source>
</evidence>
<dbReference type="EMBL" id="LSMT01000302">
    <property type="protein sequence ID" value="PFX20806.1"/>
    <property type="molecule type" value="Genomic_DNA"/>
</dbReference>
<reference evidence="3" key="1">
    <citation type="journal article" date="2017" name="bioRxiv">
        <title>Comparative analysis of the genomes of Stylophora pistillata and Acropora digitifera provides evidence for extensive differences between species of corals.</title>
        <authorList>
            <person name="Voolstra C.R."/>
            <person name="Li Y."/>
            <person name="Liew Y.J."/>
            <person name="Baumgarten S."/>
            <person name="Zoccola D."/>
            <person name="Flot J.-F."/>
            <person name="Tambutte S."/>
            <person name="Allemand D."/>
            <person name="Aranda M."/>
        </authorList>
    </citation>
    <scope>NUCLEOTIDE SEQUENCE [LARGE SCALE GENOMIC DNA]</scope>
</reference>
<keyword evidence="3" id="KW-1185">Reference proteome</keyword>
<feature type="region of interest" description="Disordered" evidence="1">
    <location>
        <begin position="84"/>
        <end position="141"/>
    </location>
</feature>
<accession>A0A2B4RUF9</accession>
<proteinExistence type="predicted"/>
<evidence type="ECO:0000313" key="3">
    <source>
        <dbReference type="Proteomes" id="UP000225706"/>
    </source>
</evidence>
<gene>
    <name evidence="2" type="ORF">AWC38_SpisGene14730</name>
</gene>
<dbReference type="Proteomes" id="UP000225706">
    <property type="component" value="Unassembled WGS sequence"/>
</dbReference>
<dbReference type="OrthoDB" id="5990438at2759"/>
<feature type="compositionally biased region" description="Polar residues" evidence="1">
    <location>
        <begin position="84"/>
        <end position="97"/>
    </location>
</feature>
<sequence>MSSVLCHYGVTRDAHAEYRSVQAPLPKTMIEPTNYSDAHEVAAETSRGNSHGEDDITNKDLAKTLQCMNQNMGQIAEILLEMKQNNPTGVSGKATSSSKRRKPDQMSDSDTDNEGPALKRKNDSDDNLSLHAEDDLDVDKDVHTLTKQSKATGQKEWEVSASETLLQELANQLDDDEATGDKIKTELAQIAQKRWGKP</sequence>
<organism evidence="2 3">
    <name type="scientific">Stylophora pistillata</name>
    <name type="common">Smooth cauliflower coral</name>
    <dbReference type="NCBI Taxonomy" id="50429"/>
    <lineage>
        <taxon>Eukaryota</taxon>
        <taxon>Metazoa</taxon>
        <taxon>Cnidaria</taxon>
        <taxon>Anthozoa</taxon>
        <taxon>Hexacorallia</taxon>
        <taxon>Scleractinia</taxon>
        <taxon>Astrocoeniina</taxon>
        <taxon>Pocilloporidae</taxon>
        <taxon>Stylophora</taxon>
    </lineage>
</organism>
<protein>
    <submittedName>
        <fullName evidence="2">Uncharacterized protein</fullName>
    </submittedName>
</protein>